<evidence type="ECO:0000256" key="2">
    <source>
        <dbReference type="ARBA" id="ARBA00022475"/>
    </source>
</evidence>
<gene>
    <name evidence="7" type="ORF">D0C37_27490</name>
</gene>
<dbReference type="GO" id="GO:0005886">
    <property type="term" value="C:plasma membrane"/>
    <property type="evidence" value="ECO:0007669"/>
    <property type="project" value="UniProtKB-SubCell"/>
</dbReference>
<organism evidence="7 8">
    <name type="scientific">Streptomyces koyangensis</name>
    <dbReference type="NCBI Taxonomy" id="188770"/>
    <lineage>
        <taxon>Bacteria</taxon>
        <taxon>Bacillati</taxon>
        <taxon>Actinomycetota</taxon>
        <taxon>Actinomycetes</taxon>
        <taxon>Kitasatosporales</taxon>
        <taxon>Streptomycetaceae</taxon>
        <taxon>Streptomyces</taxon>
        <taxon>Streptomyces aurantiacus group</taxon>
    </lineage>
</organism>
<keyword evidence="5 6" id="KW-0472">Membrane</keyword>
<feature type="transmembrane region" description="Helical" evidence="6">
    <location>
        <begin position="107"/>
        <end position="125"/>
    </location>
</feature>
<dbReference type="Proteomes" id="UP000259636">
    <property type="component" value="Chromosome"/>
</dbReference>
<evidence type="ECO:0000313" key="7">
    <source>
        <dbReference type="EMBL" id="AXQ57973.1"/>
    </source>
</evidence>
<feature type="transmembrane region" description="Helical" evidence="6">
    <location>
        <begin position="405"/>
        <end position="427"/>
    </location>
</feature>
<feature type="transmembrane region" description="Helical" evidence="6">
    <location>
        <begin position="318"/>
        <end position="339"/>
    </location>
</feature>
<evidence type="ECO:0000256" key="1">
    <source>
        <dbReference type="ARBA" id="ARBA00004651"/>
    </source>
</evidence>
<dbReference type="AlphaFoldDB" id="A0A385DHM2"/>
<dbReference type="RefSeq" id="WP_101280843.1">
    <property type="nucleotide sequence ID" value="NZ_CP031742.1"/>
</dbReference>
<dbReference type="KEGG" id="sky:D0C37_27490"/>
<name>A0A385DHM2_9ACTN</name>
<feature type="transmembrane region" description="Helical" evidence="6">
    <location>
        <begin position="131"/>
        <end position="153"/>
    </location>
</feature>
<evidence type="ECO:0000313" key="8">
    <source>
        <dbReference type="Proteomes" id="UP000259636"/>
    </source>
</evidence>
<dbReference type="GeneID" id="300118994"/>
<dbReference type="PANTHER" id="PTHR30250">
    <property type="entry name" value="PST FAMILY PREDICTED COLANIC ACID TRANSPORTER"/>
    <property type="match status" value="1"/>
</dbReference>
<dbReference type="PANTHER" id="PTHR30250:SF11">
    <property type="entry name" value="O-ANTIGEN TRANSPORTER-RELATED"/>
    <property type="match status" value="1"/>
</dbReference>
<feature type="transmembrane region" description="Helical" evidence="6">
    <location>
        <begin position="240"/>
        <end position="266"/>
    </location>
</feature>
<proteinExistence type="predicted"/>
<feature type="transmembrane region" description="Helical" evidence="6">
    <location>
        <begin position="63"/>
        <end position="86"/>
    </location>
</feature>
<dbReference type="InterPro" id="IPR050833">
    <property type="entry name" value="Poly_Biosynth_Transport"/>
</dbReference>
<feature type="transmembrane region" description="Helical" evidence="6">
    <location>
        <begin position="30"/>
        <end position="51"/>
    </location>
</feature>
<sequence length="445" mass="45338">MADTGTARPGAPAGSVPAGAPGRAPLLRNAYALMVNTGVSAVLGLGFWVAAARYYSEEAVGHGSAAIAAMKLLAGLTAVTLMGALARFVPVSGAATGTLVRRTYAGSALLVAAAAGVFLLTLDLWGPAYSFLHGPLPAAGFLLAVVAWALLTLQDGVLTGLRSAVWVPVGNTAFSLVKLVLLVALAGAVPVAGVFVSWAAAIAVSVLPLGWLVLRRLVPRHERETGGTARPPTLRELGRFLAGDCTGALFSLAVVYLVPVIVAAQVSPADNAYFYVTITIGGTVNLLAVNMGASLTVEGAHDPARLGRNTRAALLRMARIMVPVCALLFLGAPYILGVFGAEYAGAATGLLRWYAVGALLRVVTEVYFSVLRARSRTSGLAWLQGVFCVVMLGLTLLLLPRLGLVGAGVAEVAGLAVVALVAAVRLVPVVRAAPEGAAPTGGGGR</sequence>
<feature type="transmembrane region" description="Helical" evidence="6">
    <location>
        <begin position="380"/>
        <end position="399"/>
    </location>
</feature>
<keyword evidence="4 6" id="KW-1133">Transmembrane helix</keyword>
<evidence type="ECO:0000256" key="4">
    <source>
        <dbReference type="ARBA" id="ARBA00022989"/>
    </source>
</evidence>
<keyword evidence="2" id="KW-1003">Cell membrane</keyword>
<accession>A0A385DHM2</accession>
<comment type="subcellular location">
    <subcellularLocation>
        <location evidence="1">Cell membrane</location>
        <topology evidence="1">Multi-pass membrane protein</topology>
    </subcellularLocation>
</comment>
<evidence type="ECO:0000256" key="3">
    <source>
        <dbReference type="ARBA" id="ARBA00022692"/>
    </source>
</evidence>
<dbReference type="EMBL" id="CP031742">
    <property type="protein sequence ID" value="AXQ57973.1"/>
    <property type="molecule type" value="Genomic_DNA"/>
</dbReference>
<evidence type="ECO:0000256" key="5">
    <source>
        <dbReference type="ARBA" id="ARBA00023136"/>
    </source>
</evidence>
<feature type="transmembrane region" description="Helical" evidence="6">
    <location>
        <begin position="195"/>
        <end position="214"/>
    </location>
</feature>
<feature type="transmembrane region" description="Helical" evidence="6">
    <location>
        <begin position="165"/>
        <end position="189"/>
    </location>
</feature>
<keyword evidence="3 6" id="KW-0812">Transmembrane</keyword>
<protein>
    <submittedName>
        <fullName evidence="7">Teichoic acid transporter</fullName>
    </submittedName>
</protein>
<evidence type="ECO:0000256" key="6">
    <source>
        <dbReference type="SAM" id="Phobius"/>
    </source>
</evidence>
<reference evidence="7 8" key="1">
    <citation type="submission" date="2018-08" db="EMBL/GenBank/DDBJ databases">
        <authorList>
            <person name="Ferrada E.E."/>
            <person name="Latorre B.A."/>
        </authorList>
    </citation>
    <scope>NUCLEOTIDE SEQUENCE [LARGE SCALE GENOMIC DNA]</scope>
    <source>
        <strain evidence="7 8">VK-A60T</strain>
    </source>
</reference>
<feature type="transmembrane region" description="Helical" evidence="6">
    <location>
        <begin position="351"/>
        <end position="368"/>
    </location>
</feature>
<feature type="transmembrane region" description="Helical" evidence="6">
    <location>
        <begin position="272"/>
        <end position="297"/>
    </location>
</feature>